<evidence type="ECO:0000313" key="2">
    <source>
        <dbReference type="EMBL" id="KIN07163.1"/>
    </source>
</evidence>
<feature type="non-terminal residue" evidence="2">
    <location>
        <position position="140"/>
    </location>
</feature>
<name>A0A0C3DYL2_OIDMZ</name>
<evidence type="ECO:0000259" key="1">
    <source>
        <dbReference type="Pfam" id="PF06985"/>
    </source>
</evidence>
<sequence>FSALSYVWGTEIDPIPLICDGGIVWTTENLGQALRHLQIYGEPRCLWIDALCIDQKNTAERNQQVTLMKDIYGTAKEVLVWLGPDLGSKAKSIFSDISGVLTTMIEDIRNDLEPRQTADLKQMLPLFRSEWFTRTWTIQE</sequence>
<dbReference type="PANTHER" id="PTHR24148:SF64">
    <property type="entry name" value="HETEROKARYON INCOMPATIBILITY DOMAIN-CONTAINING PROTEIN"/>
    <property type="match status" value="1"/>
</dbReference>
<protein>
    <recommendedName>
        <fullName evidence="1">Heterokaryon incompatibility domain-containing protein</fullName>
    </recommendedName>
</protein>
<dbReference type="AlphaFoldDB" id="A0A0C3DYL2"/>
<dbReference type="STRING" id="913774.A0A0C3DYL2"/>
<proteinExistence type="predicted"/>
<dbReference type="HOGENOM" id="CLU_004184_6_0_1"/>
<keyword evidence="3" id="KW-1185">Reference proteome</keyword>
<dbReference type="PANTHER" id="PTHR24148">
    <property type="entry name" value="ANKYRIN REPEAT DOMAIN-CONTAINING PROTEIN 39 HOMOLOG-RELATED"/>
    <property type="match status" value="1"/>
</dbReference>
<dbReference type="Proteomes" id="UP000054321">
    <property type="component" value="Unassembled WGS sequence"/>
</dbReference>
<feature type="non-terminal residue" evidence="2">
    <location>
        <position position="1"/>
    </location>
</feature>
<reference evidence="2 3" key="1">
    <citation type="submission" date="2014-04" db="EMBL/GenBank/DDBJ databases">
        <authorList>
            <consortium name="DOE Joint Genome Institute"/>
            <person name="Kuo A."/>
            <person name="Martino E."/>
            <person name="Perotto S."/>
            <person name="Kohler A."/>
            <person name="Nagy L.G."/>
            <person name="Floudas D."/>
            <person name="Copeland A."/>
            <person name="Barry K.W."/>
            <person name="Cichocki N."/>
            <person name="Veneault-Fourrey C."/>
            <person name="LaButti K."/>
            <person name="Lindquist E.A."/>
            <person name="Lipzen A."/>
            <person name="Lundell T."/>
            <person name="Morin E."/>
            <person name="Murat C."/>
            <person name="Sun H."/>
            <person name="Tunlid A."/>
            <person name="Henrissat B."/>
            <person name="Grigoriev I.V."/>
            <person name="Hibbett D.S."/>
            <person name="Martin F."/>
            <person name="Nordberg H.P."/>
            <person name="Cantor M.N."/>
            <person name="Hua S.X."/>
        </authorList>
    </citation>
    <scope>NUCLEOTIDE SEQUENCE [LARGE SCALE GENOMIC DNA]</scope>
    <source>
        <strain evidence="2 3">Zn</strain>
    </source>
</reference>
<dbReference type="InParanoid" id="A0A0C3DYL2"/>
<feature type="domain" description="Heterokaryon incompatibility" evidence="1">
    <location>
        <begin position="1"/>
        <end position="140"/>
    </location>
</feature>
<accession>A0A0C3DYL2</accession>
<evidence type="ECO:0000313" key="3">
    <source>
        <dbReference type="Proteomes" id="UP000054321"/>
    </source>
</evidence>
<dbReference type="InterPro" id="IPR010730">
    <property type="entry name" value="HET"/>
</dbReference>
<gene>
    <name evidence="2" type="ORF">OIDMADRAFT_97146</name>
</gene>
<dbReference type="EMBL" id="KN832870">
    <property type="protein sequence ID" value="KIN07163.1"/>
    <property type="molecule type" value="Genomic_DNA"/>
</dbReference>
<dbReference type="InterPro" id="IPR052895">
    <property type="entry name" value="HetReg/Transcr_Mod"/>
</dbReference>
<organism evidence="2 3">
    <name type="scientific">Oidiodendron maius (strain Zn)</name>
    <dbReference type="NCBI Taxonomy" id="913774"/>
    <lineage>
        <taxon>Eukaryota</taxon>
        <taxon>Fungi</taxon>
        <taxon>Dikarya</taxon>
        <taxon>Ascomycota</taxon>
        <taxon>Pezizomycotina</taxon>
        <taxon>Leotiomycetes</taxon>
        <taxon>Leotiomycetes incertae sedis</taxon>
        <taxon>Myxotrichaceae</taxon>
        <taxon>Oidiodendron</taxon>
    </lineage>
</organism>
<dbReference type="Pfam" id="PF06985">
    <property type="entry name" value="HET"/>
    <property type="match status" value="1"/>
</dbReference>
<reference evidence="3" key="2">
    <citation type="submission" date="2015-01" db="EMBL/GenBank/DDBJ databases">
        <title>Evolutionary Origins and Diversification of the Mycorrhizal Mutualists.</title>
        <authorList>
            <consortium name="DOE Joint Genome Institute"/>
            <consortium name="Mycorrhizal Genomics Consortium"/>
            <person name="Kohler A."/>
            <person name="Kuo A."/>
            <person name="Nagy L.G."/>
            <person name="Floudas D."/>
            <person name="Copeland A."/>
            <person name="Barry K.W."/>
            <person name="Cichocki N."/>
            <person name="Veneault-Fourrey C."/>
            <person name="LaButti K."/>
            <person name="Lindquist E.A."/>
            <person name="Lipzen A."/>
            <person name="Lundell T."/>
            <person name="Morin E."/>
            <person name="Murat C."/>
            <person name="Riley R."/>
            <person name="Ohm R."/>
            <person name="Sun H."/>
            <person name="Tunlid A."/>
            <person name="Henrissat B."/>
            <person name="Grigoriev I.V."/>
            <person name="Hibbett D.S."/>
            <person name="Martin F."/>
        </authorList>
    </citation>
    <scope>NUCLEOTIDE SEQUENCE [LARGE SCALE GENOMIC DNA]</scope>
    <source>
        <strain evidence="3">Zn</strain>
    </source>
</reference>
<dbReference type="OrthoDB" id="3553147at2759"/>